<gene>
    <name evidence="1" type="ORF">AUJ95_04185</name>
</gene>
<evidence type="ECO:0008006" key="3">
    <source>
        <dbReference type="Google" id="ProtNLM"/>
    </source>
</evidence>
<dbReference type="EMBL" id="MNYI01000107">
    <property type="protein sequence ID" value="OIP40747.1"/>
    <property type="molecule type" value="Genomic_DNA"/>
</dbReference>
<dbReference type="InterPro" id="IPR002696">
    <property type="entry name" value="Membr_insert_effic_factor_YidD"/>
</dbReference>
<comment type="caution">
    <text evidence="1">The sequence shown here is derived from an EMBL/GenBank/DDBJ whole genome shotgun (WGS) entry which is preliminary data.</text>
</comment>
<proteinExistence type="predicted"/>
<dbReference type="STRING" id="1817895.AUJ95_04185"/>
<organism evidence="1 2">
    <name type="scientific">Candidatus Desantisbacteria bacterium CG2_30_40_21</name>
    <dbReference type="NCBI Taxonomy" id="1817895"/>
    <lineage>
        <taxon>Bacteria</taxon>
        <taxon>Candidatus Desantisiibacteriota</taxon>
    </lineage>
</organism>
<dbReference type="SMART" id="SM01234">
    <property type="entry name" value="Haemolytic"/>
    <property type="match status" value="1"/>
</dbReference>
<dbReference type="Pfam" id="PF01809">
    <property type="entry name" value="YidD"/>
    <property type="match status" value="1"/>
</dbReference>
<sequence length="169" mass="19012">MAIIAMCYGIIVSAESLDADSEFRNIQADWQPWDIRGQGSGVSKESLKYPSPFAILKSIPSGAIIIYQRVISPQQGGVCNFEPSCSQFTLLSIKKYGIIEGILMTSDRLQRCHYCVAGEYHFRPGGRFYDPVENHCLSESRFLTGKRGLKYCLEYGYVEKNIVIMPHSL</sequence>
<accession>A0A1J5DZD0</accession>
<dbReference type="Proteomes" id="UP000183085">
    <property type="component" value="Unassembled WGS sequence"/>
</dbReference>
<dbReference type="NCBIfam" id="TIGR00278">
    <property type="entry name" value="membrane protein insertion efficiency factor YidD"/>
    <property type="match status" value="1"/>
</dbReference>
<dbReference type="PANTHER" id="PTHR33383">
    <property type="entry name" value="MEMBRANE PROTEIN INSERTION EFFICIENCY FACTOR-RELATED"/>
    <property type="match status" value="1"/>
</dbReference>
<dbReference type="PANTHER" id="PTHR33383:SF1">
    <property type="entry name" value="MEMBRANE PROTEIN INSERTION EFFICIENCY FACTOR-RELATED"/>
    <property type="match status" value="1"/>
</dbReference>
<reference evidence="1 2" key="1">
    <citation type="journal article" date="2016" name="Environ. Microbiol.">
        <title>Genomic resolution of a cold subsurface aquifer community provides metabolic insights for novel microbes adapted to high CO concentrations.</title>
        <authorList>
            <person name="Probst A.J."/>
            <person name="Castelle C.J."/>
            <person name="Singh A."/>
            <person name="Brown C.T."/>
            <person name="Anantharaman K."/>
            <person name="Sharon I."/>
            <person name="Hug L.A."/>
            <person name="Burstein D."/>
            <person name="Emerson J.B."/>
            <person name="Thomas B.C."/>
            <person name="Banfield J.F."/>
        </authorList>
    </citation>
    <scope>NUCLEOTIDE SEQUENCE [LARGE SCALE GENOMIC DNA]</scope>
    <source>
        <strain evidence="1">CG2_30_40_21</strain>
    </source>
</reference>
<evidence type="ECO:0000313" key="2">
    <source>
        <dbReference type="Proteomes" id="UP000183085"/>
    </source>
</evidence>
<name>A0A1J5DZD0_9BACT</name>
<protein>
    <recommendedName>
        <fullName evidence="3">Membrane protein insertion efficiency factor YidD</fullName>
    </recommendedName>
</protein>
<evidence type="ECO:0000313" key="1">
    <source>
        <dbReference type="EMBL" id="OIP40747.1"/>
    </source>
</evidence>
<dbReference type="AlphaFoldDB" id="A0A1J5DZD0"/>